<dbReference type="InterPro" id="IPR001296">
    <property type="entry name" value="Glyco_trans_1"/>
</dbReference>
<dbReference type="GO" id="GO:0016757">
    <property type="term" value="F:glycosyltransferase activity"/>
    <property type="evidence" value="ECO:0007669"/>
    <property type="project" value="InterPro"/>
</dbReference>
<dbReference type="AlphaFoldDB" id="A0A370FIL4"/>
<accession>A0A370FIL4</accession>
<dbReference type="Proteomes" id="UP000255265">
    <property type="component" value="Unassembled WGS sequence"/>
</dbReference>
<evidence type="ECO:0000313" key="3">
    <source>
        <dbReference type="Proteomes" id="UP000255265"/>
    </source>
</evidence>
<evidence type="ECO:0000313" key="2">
    <source>
        <dbReference type="EMBL" id="RDI24959.1"/>
    </source>
</evidence>
<dbReference type="PANTHER" id="PTHR45947">
    <property type="entry name" value="SULFOQUINOVOSYL TRANSFERASE SQD2"/>
    <property type="match status" value="1"/>
</dbReference>
<evidence type="ECO:0000259" key="1">
    <source>
        <dbReference type="Pfam" id="PF00534"/>
    </source>
</evidence>
<dbReference type="EMBL" id="QQAV01000004">
    <property type="protein sequence ID" value="RDI24959.1"/>
    <property type="molecule type" value="Genomic_DNA"/>
</dbReference>
<dbReference type="Pfam" id="PF00534">
    <property type="entry name" value="Glycos_transf_1"/>
    <property type="match status" value="1"/>
</dbReference>
<organism evidence="2 3">
    <name type="scientific">Pseudacidovorax intermedius</name>
    <dbReference type="NCBI Taxonomy" id="433924"/>
    <lineage>
        <taxon>Bacteria</taxon>
        <taxon>Pseudomonadati</taxon>
        <taxon>Pseudomonadota</taxon>
        <taxon>Betaproteobacteria</taxon>
        <taxon>Burkholderiales</taxon>
        <taxon>Comamonadaceae</taxon>
        <taxon>Pseudacidovorax</taxon>
    </lineage>
</organism>
<dbReference type="OrthoDB" id="267270at2"/>
<protein>
    <submittedName>
        <fullName evidence="2">Glycosyltransferase involved in cell wall biosynthesis</fullName>
    </submittedName>
</protein>
<gene>
    <name evidence="2" type="ORF">DFR41_1047</name>
</gene>
<name>A0A370FIL4_9BURK</name>
<reference evidence="2 3" key="1">
    <citation type="submission" date="2018-07" db="EMBL/GenBank/DDBJ databases">
        <title>Genomic Encyclopedia of Type Strains, Phase IV (KMG-IV): sequencing the most valuable type-strain genomes for metagenomic binning, comparative biology and taxonomic classification.</title>
        <authorList>
            <person name="Goeker M."/>
        </authorList>
    </citation>
    <scope>NUCLEOTIDE SEQUENCE [LARGE SCALE GENOMIC DNA]</scope>
    <source>
        <strain evidence="2 3">DSM 21352</strain>
    </source>
</reference>
<proteinExistence type="predicted"/>
<dbReference type="SUPFAM" id="SSF53756">
    <property type="entry name" value="UDP-Glycosyltransferase/glycogen phosphorylase"/>
    <property type="match status" value="1"/>
</dbReference>
<dbReference type="RefSeq" id="WP_114802877.1">
    <property type="nucleotide sequence ID" value="NZ_QQAV01000004.1"/>
</dbReference>
<comment type="caution">
    <text evidence="2">The sequence shown here is derived from an EMBL/GenBank/DDBJ whole genome shotgun (WGS) entry which is preliminary data.</text>
</comment>
<dbReference type="PANTHER" id="PTHR45947:SF3">
    <property type="entry name" value="SULFOQUINOVOSYL TRANSFERASE SQD2"/>
    <property type="match status" value="1"/>
</dbReference>
<sequence>MKILISAYACEPNKGSEPGVGWNWVLELSRLGHEVHVLTRRNNRENIEVGLNSVSYGGLFFHYHDLGRFFLFLKRIPLLGTNIYYAVWQLSIVPTASRICRSYKIEAIQHLTFGVFRQPSYLWLLGRPTLVGPLGGGEETPKRFLRDLSKKNRAKEVLRALLNRTAYLNPFFWLMCWRSQLLLCKTKETASFIPACYSGKTKVLLEIGIAPEKISVLPVKKISGSKLSILYVGRFIYWKGMELGFEALKILKDQNIDFSITLVGKGPDELAWRRLAEKLGFTGEQISWIDWASQEELAIHYRGADVLLCPSFHDSSGNVVLEAMARGVVPVCLDCGGPAEIAGDAGLIINSSGTLRQTAQKLAEGLQLLAESEERLNTLSKNAINRASAFSWRNVAGRVWPATGAVQ</sequence>
<dbReference type="CDD" id="cd03801">
    <property type="entry name" value="GT4_PimA-like"/>
    <property type="match status" value="1"/>
</dbReference>
<dbReference type="Gene3D" id="3.40.50.2000">
    <property type="entry name" value="Glycogen Phosphorylase B"/>
    <property type="match status" value="2"/>
</dbReference>
<dbReference type="InterPro" id="IPR050194">
    <property type="entry name" value="Glycosyltransferase_grp1"/>
</dbReference>
<feature type="domain" description="Glycosyl transferase family 1" evidence="1">
    <location>
        <begin position="222"/>
        <end position="385"/>
    </location>
</feature>
<keyword evidence="3" id="KW-1185">Reference proteome</keyword>
<keyword evidence="2" id="KW-0808">Transferase</keyword>